<comment type="caution">
    <text evidence="1">The sequence shown here is derived from an EMBL/GenBank/DDBJ whole genome shotgun (WGS) entry which is preliminary data.</text>
</comment>
<dbReference type="Proteomes" id="UP000475385">
    <property type="component" value="Unassembled WGS sequence"/>
</dbReference>
<protein>
    <submittedName>
        <fullName evidence="1">Ornithine cyclodeaminase family protein</fullName>
    </submittedName>
</protein>
<organism evidence="1 2">
    <name type="scientific">Falsiroseomonas algicola</name>
    <dbReference type="NCBI Taxonomy" id="2716930"/>
    <lineage>
        <taxon>Bacteria</taxon>
        <taxon>Pseudomonadati</taxon>
        <taxon>Pseudomonadota</taxon>
        <taxon>Alphaproteobacteria</taxon>
        <taxon>Acetobacterales</taxon>
        <taxon>Roseomonadaceae</taxon>
        <taxon>Falsiroseomonas</taxon>
    </lineage>
</organism>
<dbReference type="Pfam" id="PF02423">
    <property type="entry name" value="OCD_Mu_crystall"/>
    <property type="match status" value="1"/>
</dbReference>
<dbReference type="RefSeq" id="WP_164696989.1">
    <property type="nucleotide sequence ID" value="NZ_JAAIKB010000012.1"/>
</dbReference>
<evidence type="ECO:0000313" key="2">
    <source>
        <dbReference type="Proteomes" id="UP000475385"/>
    </source>
</evidence>
<dbReference type="EMBL" id="JAAIKB010000012">
    <property type="protein sequence ID" value="NGM23077.1"/>
    <property type="molecule type" value="Genomic_DNA"/>
</dbReference>
<sequence length="344" mass="36053">MDNDEFLILRSGEATGLVTPAEALDAIEDAWRDYATHRQVLSNPPALGLQGQDARFKVKGAVLPGAGLAGFRMIADAQAGAQDWFWLADATSGRPLAMMDEYGLHCLRTAATGALAARMLARPGATRAALIGAGRIAAHVPACLAAALPALTDLHVAARRAEAVEEFVARAPKDLSLTLHAAPSIAEAVRDADIVITITSATEAFLDASMVKPGATVIGLGDVELNADLLGWADRFVVDDLVFALTIGNVGAWIGSKALTAEAVTARLDADVGEIVGGMKPGRVKDDDKVLAIIQGMAIGDLALAVLAWRKARLRRLGIRVGLGAAPNPHLRGPTPRRNRALLR</sequence>
<proteinExistence type="predicted"/>
<gene>
    <name evidence="1" type="ORF">G3576_23900</name>
</gene>
<dbReference type="SUPFAM" id="SSF51735">
    <property type="entry name" value="NAD(P)-binding Rossmann-fold domains"/>
    <property type="match status" value="1"/>
</dbReference>
<dbReference type="Gene3D" id="3.40.50.720">
    <property type="entry name" value="NAD(P)-binding Rossmann-like Domain"/>
    <property type="match status" value="1"/>
</dbReference>
<reference evidence="1 2" key="2">
    <citation type="submission" date="2020-03" db="EMBL/GenBank/DDBJ databases">
        <title>Roseomonas stagni sp. nov., isolated from pond water in Japan.</title>
        <authorList>
            <person name="Furuhata K."/>
            <person name="Miyamoto H."/>
            <person name="Goto K."/>
        </authorList>
    </citation>
    <scope>NUCLEOTIDE SEQUENCE [LARGE SCALE GENOMIC DNA]</scope>
    <source>
        <strain evidence="1 2">PeD5</strain>
    </source>
</reference>
<evidence type="ECO:0000313" key="1">
    <source>
        <dbReference type="EMBL" id="NGM23077.1"/>
    </source>
</evidence>
<dbReference type="PIRSF" id="PIRSF001439">
    <property type="entry name" value="CryM"/>
    <property type="match status" value="1"/>
</dbReference>
<dbReference type="InterPro" id="IPR036291">
    <property type="entry name" value="NAD(P)-bd_dom_sf"/>
</dbReference>
<dbReference type="AlphaFoldDB" id="A0A6M1LS69"/>
<dbReference type="Gene3D" id="3.30.1780.10">
    <property type="entry name" value="ornithine cyclodeaminase, domain 1"/>
    <property type="match status" value="1"/>
</dbReference>
<dbReference type="PANTHER" id="PTHR13812:SF19">
    <property type="entry name" value="KETIMINE REDUCTASE MU-CRYSTALLIN"/>
    <property type="match status" value="1"/>
</dbReference>
<dbReference type="InterPro" id="IPR023401">
    <property type="entry name" value="ODC_N"/>
</dbReference>
<dbReference type="InterPro" id="IPR003462">
    <property type="entry name" value="ODC_Mu_crystall"/>
</dbReference>
<accession>A0A6M1LS69</accession>
<name>A0A6M1LS69_9PROT</name>
<dbReference type="PANTHER" id="PTHR13812">
    <property type="entry name" value="KETIMINE REDUCTASE MU-CRYSTALLIN"/>
    <property type="match status" value="1"/>
</dbReference>
<dbReference type="GO" id="GO:0005737">
    <property type="term" value="C:cytoplasm"/>
    <property type="evidence" value="ECO:0007669"/>
    <property type="project" value="TreeGrafter"/>
</dbReference>
<keyword evidence="2" id="KW-1185">Reference proteome</keyword>
<reference evidence="1 2" key="1">
    <citation type="submission" date="2020-02" db="EMBL/GenBank/DDBJ databases">
        <authorList>
            <person name="Kim H.M."/>
            <person name="Jeon C.O."/>
        </authorList>
    </citation>
    <scope>NUCLEOTIDE SEQUENCE [LARGE SCALE GENOMIC DNA]</scope>
    <source>
        <strain evidence="1 2">PeD5</strain>
    </source>
</reference>